<dbReference type="STRING" id="991905.SL003B_1055"/>
<evidence type="ECO:0000313" key="3">
    <source>
        <dbReference type="EMBL" id="ADZ69484.1"/>
    </source>
</evidence>
<dbReference type="OrthoDB" id="149172at2"/>
<dbReference type="AlphaFoldDB" id="F2IYN7"/>
<keyword evidence="4" id="KW-1185">Reference proteome</keyword>
<keyword evidence="1" id="KW-0456">Lyase</keyword>
<dbReference type="GO" id="GO:0019748">
    <property type="term" value="P:secondary metabolic process"/>
    <property type="evidence" value="ECO:0007669"/>
    <property type="project" value="TreeGrafter"/>
</dbReference>
<evidence type="ECO:0000259" key="2">
    <source>
        <dbReference type="Pfam" id="PF04909"/>
    </source>
</evidence>
<dbReference type="InterPro" id="IPR032465">
    <property type="entry name" value="ACMSD"/>
</dbReference>
<dbReference type="HOGENOM" id="CLU_039329_1_1_5"/>
<dbReference type="SUPFAM" id="SSF51556">
    <property type="entry name" value="Metallo-dependent hydrolases"/>
    <property type="match status" value="1"/>
</dbReference>
<dbReference type="KEGG" id="pgv:SL003B_1055"/>
<dbReference type="InterPro" id="IPR032466">
    <property type="entry name" value="Metal_Hydrolase"/>
</dbReference>
<protein>
    <submittedName>
        <fullName evidence="3">Putative 4-oxalomesaconate hydratase</fullName>
    </submittedName>
</protein>
<dbReference type="GO" id="GO:0005737">
    <property type="term" value="C:cytoplasm"/>
    <property type="evidence" value="ECO:0007669"/>
    <property type="project" value="TreeGrafter"/>
</dbReference>
<dbReference type="eggNOG" id="COG2159">
    <property type="taxonomic scope" value="Bacteria"/>
</dbReference>
<accession>F2IYN7</accession>
<dbReference type="Proteomes" id="UP000008130">
    <property type="component" value="Chromosome"/>
</dbReference>
<feature type="domain" description="Amidohydrolase-related" evidence="2">
    <location>
        <begin position="4"/>
        <end position="336"/>
    </location>
</feature>
<dbReference type="EMBL" id="CP002568">
    <property type="protein sequence ID" value="ADZ69484.1"/>
    <property type="molecule type" value="Genomic_DNA"/>
</dbReference>
<dbReference type="PANTHER" id="PTHR21240">
    <property type="entry name" value="2-AMINO-3-CARBOXYLMUCONATE-6-SEMIALDEHYDE DECARBOXYLASE"/>
    <property type="match status" value="1"/>
</dbReference>
<dbReference type="GO" id="GO:0016787">
    <property type="term" value="F:hydrolase activity"/>
    <property type="evidence" value="ECO:0007669"/>
    <property type="project" value="InterPro"/>
</dbReference>
<dbReference type="RefSeq" id="WP_013651802.1">
    <property type="nucleotide sequence ID" value="NC_015259.1"/>
</dbReference>
<name>F2IYN7_POLGS</name>
<dbReference type="PATRIC" id="fig|991905.3.peg.1074"/>
<dbReference type="Pfam" id="PF04909">
    <property type="entry name" value="Amidohydro_2"/>
    <property type="match status" value="1"/>
</dbReference>
<sequence>MKKIDIFNHIWPEPFFKALIAHIGEMTDITMRSGAVPMMTNLDRRFEVMDMFGPDYMQVLSLASPPLEKLADPAKALELSRIGSDSLAELCQRYPERFPAFIGTAPLSNPAAVVGECRRAIEDLGAAGMQIFTNVAGKPLDLAEFEPFFEYMASAGKPVWLHPARGEAFADYQTEKRSEYEIWWTFGWPYETSAAMARLVFSRMFDKYPGLKVITHHAGGMVPFFEGRVGPGWDQMGARTTDRDLAAVRKALKRPHLDYFKEFYADTASFGSRKAIEHAIEFFGEDRVLFASDAPFDPEGGPMYIRETMRCIDSLDLTDAQRRKIYHGNATALLGLSL</sequence>
<organism evidence="3 4">
    <name type="scientific">Polymorphum gilvum (strain LMG 25793 / CGMCC 1.9160 / SL003B-26A1)</name>
    <dbReference type="NCBI Taxonomy" id="991905"/>
    <lineage>
        <taxon>Bacteria</taxon>
        <taxon>Pseudomonadati</taxon>
        <taxon>Pseudomonadota</taxon>
        <taxon>Alphaproteobacteria</taxon>
        <taxon>Rhodobacterales</taxon>
        <taxon>Paracoccaceae</taxon>
        <taxon>Polymorphum</taxon>
    </lineage>
</organism>
<gene>
    <name evidence="3" type="ordered locus">SL003B_1055</name>
</gene>
<proteinExistence type="predicted"/>
<evidence type="ECO:0000313" key="4">
    <source>
        <dbReference type="Proteomes" id="UP000008130"/>
    </source>
</evidence>
<dbReference type="GO" id="GO:0016831">
    <property type="term" value="F:carboxy-lyase activity"/>
    <property type="evidence" value="ECO:0007669"/>
    <property type="project" value="InterPro"/>
</dbReference>
<dbReference type="InterPro" id="IPR006680">
    <property type="entry name" value="Amidohydro-rel"/>
</dbReference>
<dbReference type="PANTHER" id="PTHR21240:SF28">
    <property type="entry name" value="ISO-OROTATE DECARBOXYLASE (EUROFUNG)"/>
    <property type="match status" value="1"/>
</dbReference>
<reference evidence="3 4" key="1">
    <citation type="journal article" date="2011" name="J. Bacteriol.">
        <title>Complete genome sequence of Polymorphum gilvum SL003B-26A1T, a crude oil-degrading bacterium from oil-polluted saline soil.</title>
        <authorList>
            <person name="Li S.G."/>
            <person name="Tang Y.Q."/>
            <person name="Nie Y."/>
            <person name="Cai M."/>
            <person name="Wu X.L."/>
        </authorList>
    </citation>
    <scope>NUCLEOTIDE SEQUENCE [LARGE SCALE GENOMIC DNA]</scope>
    <source>
        <strain evidence="4">LMG 25793 / CGMCC 1.9160 / SL003B-26A1</strain>
    </source>
</reference>
<dbReference type="Gene3D" id="3.20.20.140">
    <property type="entry name" value="Metal-dependent hydrolases"/>
    <property type="match status" value="1"/>
</dbReference>
<evidence type="ECO:0000256" key="1">
    <source>
        <dbReference type="ARBA" id="ARBA00023239"/>
    </source>
</evidence>